<dbReference type="InterPro" id="IPR046373">
    <property type="entry name" value="Acyl-CoA_Oxase/DH_mid-dom_sf"/>
</dbReference>
<evidence type="ECO:0000259" key="8">
    <source>
        <dbReference type="Pfam" id="PF00441"/>
    </source>
</evidence>
<evidence type="ECO:0000313" key="12">
    <source>
        <dbReference type="Proteomes" id="UP000284842"/>
    </source>
</evidence>
<comment type="cofactor">
    <cofactor evidence="1 7">
        <name>FAD</name>
        <dbReference type="ChEBI" id="CHEBI:57692"/>
    </cofactor>
</comment>
<protein>
    <recommendedName>
        <fullName evidence="13">Acyl-CoA dehydrogenase NM domain-like protein</fullName>
    </recommendedName>
</protein>
<dbReference type="Pfam" id="PF02770">
    <property type="entry name" value="Acyl-CoA_dh_M"/>
    <property type="match status" value="1"/>
</dbReference>
<dbReference type="InterPro" id="IPR013786">
    <property type="entry name" value="AcylCoA_DH/ox_N"/>
</dbReference>
<evidence type="ECO:0000256" key="1">
    <source>
        <dbReference type="ARBA" id="ARBA00001974"/>
    </source>
</evidence>
<dbReference type="GO" id="GO:0050660">
    <property type="term" value="F:flavin adenine dinucleotide binding"/>
    <property type="evidence" value="ECO:0007669"/>
    <property type="project" value="InterPro"/>
</dbReference>
<dbReference type="InterPro" id="IPR037069">
    <property type="entry name" value="AcylCoA_DH/ox_N_sf"/>
</dbReference>
<dbReference type="Gene3D" id="2.40.110.10">
    <property type="entry name" value="Butyryl-CoA Dehydrogenase, subunit A, domain 2"/>
    <property type="match status" value="1"/>
</dbReference>
<feature type="domain" description="Acyl-CoA oxidase/dehydrogenase middle" evidence="9">
    <location>
        <begin position="156"/>
        <end position="258"/>
    </location>
</feature>
<dbReference type="InterPro" id="IPR009075">
    <property type="entry name" value="AcylCo_DH/oxidase_C"/>
</dbReference>
<keyword evidence="6 7" id="KW-0560">Oxidoreductase</keyword>
<gene>
    <name evidence="11" type="ORF">CVT24_003863</name>
</gene>
<evidence type="ECO:0000256" key="3">
    <source>
        <dbReference type="ARBA" id="ARBA00011738"/>
    </source>
</evidence>
<feature type="domain" description="Acyl-CoA dehydrogenase/oxidase N-terminal" evidence="10">
    <location>
        <begin position="63"/>
        <end position="152"/>
    </location>
</feature>
<proteinExistence type="inferred from homology"/>
<evidence type="ECO:0000256" key="6">
    <source>
        <dbReference type="ARBA" id="ARBA00023002"/>
    </source>
</evidence>
<dbReference type="InterPro" id="IPR036250">
    <property type="entry name" value="AcylCo_DH-like_C"/>
</dbReference>
<dbReference type="SUPFAM" id="SSF47203">
    <property type="entry name" value="Acyl-CoA dehydrogenase C-terminal domain-like"/>
    <property type="match status" value="1"/>
</dbReference>
<dbReference type="Pfam" id="PF00441">
    <property type="entry name" value="Acyl-CoA_dh_1"/>
    <property type="match status" value="1"/>
</dbReference>
<keyword evidence="12" id="KW-1185">Reference proteome</keyword>
<dbReference type="InParanoid" id="A0A409W8E2"/>
<evidence type="ECO:0000256" key="2">
    <source>
        <dbReference type="ARBA" id="ARBA00009347"/>
    </source>
</evidence>
<dbReference type="Gene3D" id="1.10.540.10">
    <property type="entry name" value="Acyl-CoA dehydrogenase/oxidase, N-terminal domain"/>
    <property type="match status" value="1"/>
</dbReference>
<evidence type="ECO:0000256" key="5">
    <source>
        <dbReference type="ARBA" id="ARBA00022827"/>
    </source>
</evidence>
<evidence type="ECO:0000313" key="11">
    <source>
        <dbReference type="EMBL" id="PPQ74735.1"/>
    </source>
</evidence>
<dbReference type="OrthoDB" id="434771at2759"/>
<comment type="similarity">
    <text evidence="2 7">Belongs to the acyl-CoA dehydrogenase family.</text>
</comment>
<evidence type="ECO:0008006" key="13">
    <source>
        <dbReference type="Google" id="ProtNLM"/>
    </source>
</evidence>
<feature type="domain" description="Acyl-CoA dehydrogenase/oxidase C-terminal" evidence="8">
    <location>
        <begin position="270"/>
        <end position="421"/>
    </location>
</feature>
<comment type="caution">
    <text evidence="11">The sequence shown here is derived from an EMBL/GenBank/DDBJ whole genome shotgun (WGS) entry which is preliminary data.</text>
</comment>
<dbReference type="InterPro" id="IPR050741">
    <property type="entry name" value="Acyl-CoA_dehydrogenase"/>
</dbReference>
<dbReference type="SUPFAM" id="SSF56645">
    <property type="entry name" value="Acyl-CoA dehydrogenase NM domain-like"/>
    <property type="match status" value="1"/>
</dbReference>
<evidence type="ECO:0000256" key="7">
    <source>
        <dbReference type="RuleBase" id="RU362125"/>
    </source>
</evidence>
<dbReference type="GO" id="GO:0005737">
    <property type="term" value="C:cytoplasm"/>
    <property type="evidence" value="ECO:0007669"/>
    <property type="project" value="TreeGrafter"/>
</dbReference>
<comment type="subunit">
    <text evidence="3">Homodimer.</text>
</comment>
<dbReference type="GO" id="GO:0003995">
    <property type="term" value="F:acyl-CoA dehydrogenase activity"/>
    <property type="evidence" value="ECO:0007669"/>
    <property type="project" value="TreeGrafter"/>
</dbReference>
<dbReference type="Gene3D" id="1.20.140.10">
    <property type="entry name" value="Butyryl-CoA Dehydrogenase, subunit A, domain 3"/>
    <property type="match status" value="1"/>
</dbReference>
<dbReference type="GO" id="GO:0033539">
    <property type="term" value="P:fatty acid beta-oxidation using acyl-CoA dehydrogenase"/>
    <property type="evidence" value="ECO:0007669"/>
    <property type="project" value="TreeGrafter"/>
</dbReference>
<dbReference type="AlphaFoldDB" id="A0A409W8E2"/>
<evidence type="ECO:0000256" key="4">
    <source>
        <dbReference type="ARBA" id="ARBA00022630"/>
    </source>
</evidence>
<evidence type="ECO:0000259" key="10">
    <source>
        <dbReference type="Pfam" id="PF02771"/>
    </source>
</evidence>
<dbReference type="PANTHER" id="PTHR48083:SF13">
    <property type="entry name" value="ACYL-COA DEHYDROGENASE FAMILY MEMBER 11"/>
    <property type="match status" value="1"/>
</dbReference>
<name>A0A409W8E2_9AGAR</name>
<dbReference type="InterPro" id="IPR006091">
    <property type="entry name" value="Acyl-CoA_Oxase/DH_mid-dom"/>
</dbReference>
<dbReference type="EMBL" id="NHTK01005730">
    <property type="protein sequence ID" value="PPQ74735.1"/>
    <property type="molecule type" value="Genomic_DNA"/>
</dbReference>
<dbReference type="Pfam" id="PF02771">
    <property type="entry name" value="Acyl-CoA_dh_N"/>
    <property type="match status" value="1"/>
</dbReference>
<dbReference type="Proteomes" id="UP000284842">
    <property type="component" value="Unassembled WGS sequence"/>
</dbReference>
<evidence type="ECO:0000259" key="9">
    <source>
        <dbReference type="Pfam" id="PF02770"/>
    </source>
</evidence>
<dbReference type="STRING" id="181874.A0A409W8E2"/>
<reference evidence="11 12" key="1">
    <citation type="journal article" date="2018" name="Evol. Lett.">
        <title>Horizontal gene cluster transfer increased hallucinogenic mushroom diversity.</title>
        <authorList>
            <person name="Reynolds H.T."/>
            <person name="Vijayakumar V."/>
            <person name="Gluck-Thaler E."/>
            <person name="Korotkin H.B."/>
            <person name="Matheny P.B."/>
            <person name="Slot J.C."/>
        </authorList>
    </citation>
    <scope>NUCLEOTIDE SEQUENCE [LARGE SCALE GENOMIC DNA]</scope>
    <source>
        <strain evidence="11 12">2629</strain>
    </source>
</reference>
<dbReference type="FunFam" id="2.40.110.10:FF:000002">
    <property type="entry name" value="Acyl-CoA dehydrogenase fadE12"/>
    <property type="match status" value="1"/>
</dbReference>
<organism evidence="11 12">
    <name type="scientific">Panaeolus cyanescens</name>
    <dbReference type="NCBI Taxonomy" id="181874"/>
    <lineage>
        <taxon>Eukaryota</taxon>
        <taxon>Fungi</taxon>
        <taxon>Dikarya</taxon>
        <taxon>Basidiomycota</taxon>
        <taxon>Agaricomycotina</taxon>
        <taxon>Agaricomycetes</taxon>
        <taxon>Agaricomycetidae</taxon>
        <taxon>Agaricales</taxon>
        <taxon>Agaricineae</taxon>
        <taxon>Galeropsidaceae</taxon>
        <taxon>Panaeolus</taxon>
    </lineage>
</organism>
<accession>A0A409W8E2</accession>
<keyword evidence="4 7" id="KW-0285">Flavoprotein</keyword>
<keyword evidence="5 7" id="KW-0274">FAD</keyword>
<dbReference type="InterPro" id="IPR009100">
    <property type="entry name" value="AcylCoA_DH/oxidase_NM_dom_sf"/>
</dbReference>
<dbReference type="PANTHER" id="PTHR48083">
    <property type="entry name" value="MEDIUM-CHAIN SPECIFIC ACYL-COA DEHYDROGENASE, MITOCHONDRIAL-RELATED"/>
    <property type="match status" value="1"/>
</dbReference>
<sequence>MAPHPIVEYTSEASWAMIEDKFSPYAKETLAKLIKFLEDEILPAVKVAHAQIPDDPVKRWQTVIPIVAELKEKAKKLGLWNLFLSKAHYPEFGVPLTNLEYAVMAEVLAHGGTIGPEVVNCSAPDTGNMEVLARYGSPAQQKKWLIPLLNGEIRSAFAMTEKNVASSDATNIRTSIRQEGNEIVINGHKWWISGAGDPRCAVHLVMGKSDPNNQSTHQQQSVVLVPANAPGVKVIRPMRVFGYDDAPEGHCEIIYDNVRVPLDNLVLGWGRGFEIIQGRLGPGRIHHCMRSIGAAQAALNLLLQRVTDPSRKTFGKYLYQHGTVVADIAKSRAEIESARLLVLSAAVQIDKHKAKGALKEIGIAKFVVPSMALTVIDRAIQSFGAEGVSQDTELAARWAGLRTLRIADGPDAVHIQQVGQRELRRAPALVEKAREIQKKEKALFQKHGLVKAHLSVSTQVQPIPAAPKVQSHASLPPAKVRALISLYHQADSWITPETLLDRIDEAFLPKIGSNVLIDETPEMRLQSMTSLPDLRNALRKMKTAPKMAQWDTEITKRDYEPGEQWSDVRSKREMKVIEALYGVDTTVRGKILPGLDALEEVKGSLKDYVREDKHDDDDDLDGFVR</sequence>